<dbReference type="PANTHER" id="PTHR43394:SF1">
    <property type="entry name" value="ATP-BINDING CASSETTE SUB-FAMILY B MEMBER 10, MITOCHONDRIAL"/>
    <property type="match status" value="1"/>
</dbReference>
<dbReference type="InterPro" id="IPR036640">
    <property type="entry name" value="ABC1_TM_sf"/>
</dbReference>
<evidence type="ECO:0000256" key="2">
    <source>
        <dbReference type="ARBA" id="ARBA00022692"/>
    </source>
</evidence>
<evidence type="ECO:0000259" key="8">
    <source>
        <dbReference type="PROSITE" id="PS50893"/>
    </source>
</evidence>
<feature type="transmembrane region" description="Helical" evidence="7">
    <location>
        <begin position="137"/>
        <end position="162"/>
    </location>
</feature>
<keyword evidence="3" id="KW-0547">Nucleotide-binding</keyword>
<dbReference type="CDD" id="cd03228">
    <property type="entry name" value="ABCC_MRP_Like"/>
    <property type="match status" value="1"/>
</dbReference>
<feature type="transmembrane region" description="Helical" evidence="7">
    <location>
        <begin position="21"/>
        <end position="49"/>
    </location>
</feature>
<dbReference type="EMBL" id="JACJIP010000026">
    <property type="protein sequence ID" value="MBA9087110.1"/>
    <property type="molecule type" value="Genomic_DNA"/>
</dbReference>
<dbReference type="GO" id="GO:0005886">
    <property type="term" value="C:plasma membrane"/>
    <property type="evidence" value="ECO:0007669"/>
    <property type="project" value="UniProtKB-SubCell"/>
</dbReference>
<dbReference type="Gene3D" id="1.20.1560.10">
    <property type="entry name" value="ABC transporter type 1, transmembrane domain"/>
    <property type="match status" value="1"/>
</dbReference>
<dbReference type="Gene3D" id="3.40.50.300">
    <property type="entry name" value="P-loop containing nucleotide triphosphate hydrolases"/>
    <property type="match status" value="1"/>
</dbReference>
<evidence type="ECO:0000313" key="11">
    <source>
        <dbReference type="Proteomes" id="UP000567067"/>
    </source>
</evidence>
<dbReference type="AlphaFoldDB" id="A0A7W3XT12"/>
<evidence type="ECO:0000256" key="7">
    <source>
        <dbReference type="SAM" id="Phobius"/>
    </source>
</evidence>
<name>A0A7W3XT12_9BACL</name>
<accession>A0A7W3XT12</accession>
<evidence type="ECO:0000256" key="4">
    <source>
        <dbReference type="ARBA" id="ARBA00022840"/>
    </source>
</evidence>
<protein>
    <submittedName>
        <fullName evidence="10">ATP-binding cassette subfamily B protein</fullName>
    </submittedName>
</protein>
<dbReference type="SUPFAM" id="SSF90123">
    <property type="entry name" value="ABC transporter transmembrane region"/>
    <property type="match status" value="1"/>
</dbReference>
<feature type="transmembrane region" description="Helical" evidence="7">
    <location>
        <begin position="61"/>
        <end position="79"/>
    </location>
</feature>
<keyword evidence="5 7" id="KW-1133">Transmembrane helix</keyword>
<gene>
    <name evidence="10" type="ORF">FHR92_003591</name>
</gene>
<dbReference type="InterPro" id="IPR003439">
    <property type="entry name" value="ABC_transporter-like_ATP-bd"/>
</dbReference>
<dbReference type="RefSeq" id="WP_182537780.1">
    <property type="nucleotide sequence ID" value="NZ_JACJIP010000026.1"/>
</dbReference>
<sequence>MKNIRLFRAFITMLPKIVRVSPGLFSVWMISAIVQGIIIGLLAPVMQLFFDRATDYATGKAGLPFVVVGLVLLGAFQVGRNAINGFVYFCQTIYYQKADGILSMEVHDKINKIAPICFEDTRILDDMNKALQGKKETVLFTGNLLNTFTFYLPYFVIMSVYLFRVKPILVVSLVLIFVPVFLTQIFRMKIFAKAEDKSAPIRRKVDYYESCMSGREYFKETRILGAFPYFRKLYADSLALLNKLRFRAATKSDLTQFGVQMLSLGGNVGILLLLLDGLMKEEISVGAFAAIFASVDTMFKLMGQLISDKWGAIARDFGRVQYYLRFLQMPERGGMDVEMPADVDIALRDVSFAYPNATRNAVEDVSLTIKDGETIALVGENGSGKTTLVRLITGLYLPDEGEVLYGEASTGEVSMASLFKNTSAVFQKFQRYQMTLRENVDISDVDAMAGDADLDAISVQSGLDKDDRSFSNGYDTMLSREFDGVDLSGGQWQRIAIARAFFRRHKLIVLDEPTAAIDPIEETKVYKRFAEISRDKTAIIVTHRLGSVKLAGRIMVMKQGRLVEQGTHEELISHNGEYARLYQSQEQWYKN</sequence>
<feature type="domain" description="ABC transmembrane type-1" evidence="9">
    <location>
        <begin position="36"/>
        <end position="307"/>
    </location>
</feature>
<dbReference type="InterPro" id="IPR027417">
    <property type="entry name" value="P-loop_NTPase"/>
</dbReference>
<proteinExistence type="predicted"/>
<dbReference type="GO" id="GO:0005524">
    <property type="term" value="F:ATP binding"/>
    <property type="evidence" value="ECO:0007669"/>
    <property type="project" value="UniProtKB-KW"/>
</dbReference>
<dbReference type="PROSITE" id="PS00211">
    <property type="entry name" value="ABC_TRANSPORTER_1"/>
    <property type="match status" value="1"/>
</dbReference>
<comment type="subcellular location">
    <subcellularLocation>
        <location evidence="1">Cell membrane</location>
        <topology evidence="1">Multi-pass membrane protein</topology>
    </subcellularLocation>
</comment>
<dbReference type="GO" id="GO:0016887">
    <property type="term" value="F:ATP hydrolysis activity"/>
    <property type="evidence" value="ECO:0007669"/>
    <property type="project" value="InterPro"/>
</dbReference>
<dbReference type="SUPFAM" id="SSF52540">
    <property type="entry name" value="P-loop containing nucleoside triphosphate hydrolases"/>
    <property type="match status" value="1"/>
</dbReference>
<dbReference type="SMART" id="SM00382">
    <property type="entry name" value="AAA"/>
    <property type="match status" value="1"/>
</dbReference>
<evidence type="ECO:0000259" key="9">
    <source>
        <dbReference type="PROSITE" id="PS50929"/>
    </source>
</evidence>
<dbReference type="PROSITE" id="PS50929">
    <property type="entry name" value="ABC_TM1F"/>
    <property type="match status" value="1"/>
</dbReference>
<keyword evidence="2 7" id="KW-0812">Transmembrane</keyword>
<evidence type="ECO:0000256" key="1">
    <source>
        <dbReference type="ARBA" id="ARBA00004651"/>
    </source>
</evidence>
<feature type="domain" description="ABC transporter" evidence="8">
    <location>
        <begin position="345"/>
        <end position="584"/>
    </location>
</feature>
<evidence type="ECO:0000256" key="6">
    <source>
        <dbReference type="ARBA" id="ARBA00023136"/>
    </source>
</evidence>
<dbReference type="Proteomes" id="UP000567067">
    <property type="component" value="Unassembled WGS sequence"/>
</dbReference>
<dbReference type="PANTHER" id="PTHR43394">
    <property type="entry name" value="ATP-DEPENDENT PERMEASE MDL1, MITOCHONDRIAL"/>
    <property type="match status" value="1"/>
</dbReference>
<dbReference type="Pfam" id="PF00005">
    <property type="entry name" value="ABC_tran"/>
    <property type="match status" value="1"/>
</dbReference>
<comment type="caution">
    <text evidence="10">The sequence shown here is derived from an EMBL/GenBank/DDBJ whole genome shotgun (WGS) entry which is preliminary data.</text>
</comment>
<organism evidence="10 11">
    <name type="scientific">Fontibacillus solani</name>
    <dbReference type="NCBI Taxonomy" id="1572857"/>
    <lineage>
        <taxon>Bacteria</taxon>
        <taxon>Bacillati</taxon>
        <taxon>Bacillota</taxon>
        <taxon>Bacilli</taxon>
        <taxon>Bacillales</taxon>
        <taxon>Paenibacillaceae</taxon>
        <taxon>Fontibacillus</taxon>
    </lineage>
</organism>
<dbReference type="InterPro" id="IPR039421">
    <property type="entry name" value="Type_1_exporter"/>
</dbReference>
<dbReference type="InterPro" id="IPR003593">
    <property type="entry name" value="AAA+_ATPase"/>
</dbReference>
<dbReference type="InterPro" id="IPR017871">
    <property type="entry name" value="ABC_transporter-like_CS"/>
</dbReference>
<evidence type="ECO:0000313" key="10">
    <source>
        <dbReference type="EMBL" id="MBA9087110.1"/>
    </source>
</evidence>
<keyword evidence="11" id="KW-1185">Reference proteome</keyword>
<evidence type="ECO:0000256" key="3">
    <source>
        <dbReference type="ARBA" id="ARBA00022741"/>
    </source>
</evidence>
<keyword evidence="6 7" id="KW-0472">Membrane</keyword>
<dbReference type="GO" id="GO:0015421">
    <property type="term" value="F:ABC-type oligopeptide transporter activity"/>
    <property type="evidence" value="ECO:0007669"/>
    <property type="project" value="TreeGrafter"/>
</dbReference>
<feature type="transmembrane region" description="Helical" evidence="7">
    <location>
        <begin position="254"/>
        <end position="275"/>
    </location>
</feature>
<evidence type="ECO:0000256" key="5">
    <source>
        <dbReference type="ARBA" id="ARBA00022989"/>
    </source>
</evidence>
<keyword evidence="4 10" id="KW-0067">ATP-binding</keyword>
<reference evidence="10 11" key="1">
    <citation type="submission" date="2020-08" db="EMBL/GenBank/DDBJ databases">
        <title>Genomic Encyclopedia of Type Strains, Phase III (KMG-III): the genomes of soil and plant-associated and newly described type strains.</title>
        <authorList>
            <person name="Whitman W."/>
        </authorList>
    </citation>
    <scope>NUCLEOTIDE SEQUENCE [LARGE SCALE GENOMIC DNA]</scope>
    <source>
        <strain evidence="10 11">CECT 8693</strain>
    </source>
</reference>
<dbReference type="InterPro" id="IPR011527">
    <property type="entry name" value="ABC1_TM_dom"/>
</dbReference>
<dbReference type="PROSITE" id="PS50893">
    <property type="entry name" value="ABC_TRANSPORTER_2"/>
    <property type="match status" value="1"/>
</dbReference>
<feature type="transmembrane region" description="Helical" evidence="7">
    <location>
        <begin position="168"/>
        <end position="186"/>
    </location>
</feature>